<evidence type="ECO:0000259" key="1">
    <source>
        <dbReference type="Pfam" id="PF12705"/>
    </source>
</evidence>
<dbReference type="InterPro" id="IPR011604">
    <property type="entry name" value="PDDEXK-like_dom_sf"/>
</dbReference>
<dbReference type="OrthoDB" id="9766257at2"/>
<name>A0A7C9IVG8_9BACT</name>
<dbReference type="AlphaFoldDB" id="A0A7C9IVG8"/>
<keyword evidence="3" id="KW-1185">Reference proteome</keyword>
<protein>
    <recommendedName>
        <fullName evidence="1">PD-(D/E)XK endonuclease-like domain-containing protein</fullName>
    </recommendedName>
</protein>
<feature type="domain" description="PD-(D/E)XK endonuclease-like" evidence="1">
    <location>
        <begin position="3"/>
        <end position="252"/>
    </location>
</feature>
<proteinExistence type="predicted"/>
<gene>
    <name evidence="2" type="ORF">GTA51_17030</name>
</gene>
<dbReference type="InterPro" id="IPR038726">
    <property type="entry name" value="PDDEXK_AddAB-type"/>
</dbReference>
<dbReference type="Pfam" id="PF12705">
    <property type="entry name" value="PDDEXK_1"/>
    <property type="match status" value="1"/>
</dbReference>
<dbReference type="Gene3D" id="3.90.320.10">
    <property type="match status" value="1"/>
</dbReference>
<evidence type="ECO:0000313" key="3">
    <source>
        <dbReference type="Proteomes" id="UP000482487"/>
    </source>
</evidence>
<dbReference type="RefSeq" id="WP_160963195.1">
    <property type="nucleotide sequence ID" value="NZ_WVUD01000043.1"/>
</dbReference>
<comment type="caution">
    <text evidence="2">The sequence shown here is derived from an EMBL/GenBank/DDBJ whole genome shotgun (WGS) entry which is preliminary data.</text>
</comment>
<organism evidence="2 3">
    <name type="scientific">Solidesulfovibrio aerotolerans</name>
    <dbReference type="NCBI Taxonomy" id="295255"/>
    <lineage>
        <taxon>Bacteria</taxon>
        <taxon>Pseudomonadati</taxon>
        <taxon>Thermodesulfobacteriota</taxon>
        <taxon>Desulfovibrionia</taxon>
        <taxon>Desulfovibrionales</taxon>
        <taxon>Desulfovibrionaceae</taxon>
        <taxon>Solidesulfovibrio</taxon>
    </lineage>
</organism>
<sequence length="289" mass="33217">MIRFSKSKLNTFLSCPEKYYLFYELGLRSPKSSPTLVEGSCIHHLVEAGVMYRDRIDDVLEQASLSFWLENTFERCGYETQGEYLAAQAKCFMQAQAFLDQLGPVTARHIELRVDTPLIHPITLVEHPEITLTGFIDMVLVGPEGDHCVVDLKSVQRMPREGMSRVALELTLYAYLYSLPFEAQALPTIPVALVYLIRTRTPQVHFDESRRSMAHFVELYNICRKVAQDIEQGHFWKNPGIHCSWCDAASACYGEEQTAIATFGRETWDRYREDQERRQEINLPDAVNL</sequence>
<evidence type="ECO:0000313" key="2">
    <source>
        <dbReference type="EMBL" id="MYL84820.1"/>
    </source>
</evidence>
<dbReference type="EMBL" id="WVUD01000043">
    <property type="protein sequence ID" value="MYL84820.1"/>
    <property type="molecule type" value="Genomic_DNA"/>
</dbReference>
<reference evidence="2 3" key="1">
    <citation type="submission" date="2020-01" db="EMBL/GenBank/DDBJ databases">
        <title>Genome sequence of Desulfovibrio aerotolerans DSM 16695(T).</title>
        <authorList>
            <person name="Karnachuk O."/>
            <person name="Avakyan M."/>
            <person name="Mardanov A."/>
            <person name="Kadnikov V."/>
            <person name="Ravin N."/>
        </authorList>
    </citation>
    <scope>NUCLEOTIDE SEQUENCE [LARGE SCALE GENOMIC DNA]</scope>
    <source>
        <strain evidence="2 3">DSM 16695</strain>
    </source>
</reference>
<dbReference type="Proteomes" id="UP000482487">
    <property type="component" value="Unassembled WGS sequence"/>
</dbReference>
<accession>A0A7C9IVG8</accession>